<evidence type="ECO:0000256" key="2">
    <source>
        <dbReference type="ARBA" id="ARBA00022723"/>
    </source>
</evidence>
<dbReference type="GO" id="GO:0020037">
    <property type="term" value="F:heme binding"/>
    <property type="evidence" value="ECO:0007669"/>
    <property type="project" value="InterPro"/>
</dbReference>
<sequence length="200" mass="22367">MKRLLILAPVAVILGGCHTDMWQQPRLSPLDESGWHGYEGQASRPLPKGTVARGHLQTDDAFFTGRVNGKYVEEFPIQITKDVLLRGQERFNIYCTPCHGRLGDGNGMITKRGLALRRKPASYHTDRLRKMPVGHFYDVITNGYGAMFSYAARVEPQDRWAIAAYIRALQLSQNANAADVDSRDLAKLQSAPKAEKEVAR</sequence>
<dbReference type="GO" id="GO:0046872">
    <property type="term" value="F:metal ion binding"/>
    <property type="evidence" value="ECO:0007669"/>
    <property type="project" value="UniProtKB-KW"/>
</dbReference>
<keyword evidence="3 4" id="KW-0408">Iron</keyword>
<dbReference type="Pfam" id="PF13442">
    <property type="entry name" value="Cytochrome_CBB3"/>
    <property type="match status" value="1"/>
</dbReference>
<dbReference type="Gene3D" id="1.10.760.10">
    <property type="entry name" value="Cytochrome c-like domain"/>
    <property type="match status" value="1"/>
</dbReference>
<keyword evidence="2 4" id="KW-0479">Metal-binding</keyword>
<dbReference type="PROSITE" id="PS51007">
    <property type="entry name" value="CYTC"/>
    <property type="match status" value="1"/>
</dbReference>
<evidence type="ECO:0000256" key="3">
    <source>
        <dbReference type="ARBA" id="ARBA00023004"/>
    </source>
</evidence>
<reference evidence="6" key="1">
    <citation type="submission" date="2020-07" db="EMBL/GenBank/DDBJ databases">
        <title>Huge and variable diversity of episymbiotic CPR bacteria and DPANN archaea in groundwater ecosystems.</title>
        <authorList>
            <person name="He C.Y."/>
            <person name="Keren R."/>
            <person name="Whittaker M."/>
            <person name="Farag I.F."/>
            <person name="Doudna J."/>
            <person name="Cate J.H.D."/>
            <person name="Banfield J.F."/>
        </authorList>
    </citation>
    <scope>NUCLEOTIDE SEQUENCE</scope>
    <source>
        <strain evidence="6">NC_groundwater_17_Pr7_B-0.1um_64_12</strain>
    </source>
</reference>
<name>A0A931LVV7_FIMGI</name>
<evidence type="ECO:0000259" key="5">
    <source>
        <dbReference type="PROSITE" id="PS51007"/>
    </source>
</evidence>
<dbReference type="Proteomes" id="UP000727962">
    <property type="component" value="Unassembled WGS sequence"/>
</dbReference>
<evidence type="ECO:0000256" key="1">
    <source>
        <dbReference type="ARBA" id="ARBA00022617"/>
    </source>
</evidence>
<dbReference type="GO" id="GO:0009055">
    <property type="term" value="F:electron transfer activity"/>
    <property type="evidence" value="ECO:0007669"/>
    <property type="project" value="InterPro"/>
</dbReference>
<organism evidence="6 7">
    <name type="scientific">Fimbriimonas ginsengisoli</name>
    <dbReference type="NCBI Taxonomy" id="1005039"/>
    <lineage>
        <taxon>Bacteria</taxon>
        <taxon>Bacillati</taxon>
        <taxon>Armatimonadota</taxon>
        <taxon>Fimbriimonadia</taxon>
        <taxon>Fimbriimonadales</taxon>
        <taxon>Fimbriimonadaceae</taxon>
        <taxon>Fimbriimonas</taxon>
    </lineage>
</organism>
<evidence type="ECO:0000313" key="6">
    <source>
        <dbReference type="EMBL" id="MBI1756786.1"/>
    </source>
</evidence>
<dbReference type="SUPFAM" id="SSF46626">
    <property type="entry name" value="Cytochrome c"/>
    <property type="match status" value="1"/>
</dbReference>
<feature type="domain" description="Cytochrome c" evidence="5">
    <location>
        <begin position="82"/>
        <end position="170"/>
    </location>
</feature>
<dbReference type="PROSITE" id="PS51257">
    <property type="entry name" value="PROKAR_LIPOPROTEIN"/>
    <property type="match status" value="1"/>
</dbReference>
<evidence type="ECO:0000256" key="4">
    <source>
        <dbReference type="PROSITE-ProRule" id="PRU00433"/>
    </source>
</evidence>
<protein>
    <submittedName>
        <fullName evidence="6">Cytochrome c</fullName>
    </submittedName>
</protein>
<dbReference type="InterPro" id="IPR009056">
    <property type="entry name" value="Cyt_c-like_dom"/>
</dbReference>
<dbReference type="PANTHER" id="PTHR40394">
    <property type="entry name" value="LIPOPROTEIN-RELATED"/>
    <property type="match status" value="1"/>
</dbReference>
<keyword evidence="1 4" id="KW-0349">Heme</keyword>
<accession>A0A931LVV7</accession>
<gene>
    <name evidence="6" type="ORF">HYR64_06735</name>
</gene>
<dbReference type="EMBL" id="JACOSL010000039">
    <property type="protein sequence ID" value="MBI1756786.1"/>
    <property type="molecule type" value="Genomic_DNA"/>
</dbReference>
<dbReference type="AlphaFoldDB" id="A0A931LVV7"/>
<dbReference type="InterPro" id="IPR036909">
    <property type="entry name" value="Cyt_c-like_dom_sf"/>
</dbReference>
<evidence type="ECO:0000313" key="7">
    <source>
        <dbReference type="Proteomes" id="UP000727962"/>
    </source>
</evidence>
<proteinExistence type="predicted"/>
<dbReference type="PANTHER" id="PTHR40394:SF2">
    <property type="entry name" value="QUINOL:CYTOCHROME C OXIDOREDUCTASE MEMBRANE PROTEIN"/>
    <property type="match status" value="1"/>
</dbReference>
<comment type="caution">
    <text evidence="6">The sequence shown here is derived from an EMBL/GenBank/DDBJ whole genome shotgun (WGS) entry which is preliminary data.</text>
</comment>